<evidence type="ECO:0000256" key="1">
    <source>
        <dbReference type="SAM" id="MobiDB-lite"/>
    </source>
</evidence>
<organism evidence="2 3">
    <name type="scientific">Gymnopus androsaceus JB14</name>
    <dbReference type="NCBI Taxonomy" id="1447944"/>
    <lineage>
        <taxon>Eukaryota</taxon>
        <taxon>Fungi</taxon>
        <taxon>Dikarya</taxon>
        <taxon>Basidiomycota</taxon>
        <taxon>Agaricomycotina</taxon>
        <taxon>Agaricomycetes</taxon>
        <taxon>Agaricomycetidae</taxon>
        <taxon>Agaricales</taxon>
        <taxon>Marasmiineae</taxon>
        <taxon>Omphalotaceae</taxon>
        <taxon>Gymnopus</taxon>
    </lineage>
</organism>
<dbReference type="Proteomes" id="UP000799118">
    <property type="component" value="Unassembled WGS sequence"/>
</dbReference>
<feature type="compositionally biased region" description="Polar residues" evidence="1">
    <location>
        <begin position="602"/>
        <end position="611"/>
    </location>
</feature>
<feature type="compositionally biased region" description="Basic and acidic residues" evidence="1">
    <location>
        <begin position="386"/>
        <end position="395"/>
    </location>
</feature>
<evidence type="ECO:0000313" key="2">
    <source>
        <dbReference type="EMBL" id="KAE9401386.1"/>
    </source>
</evidence>
<feature type="region of interest" description="Disordered" evidence="1">
    <location>
        <begin position="450"/>
        <end position="503"/>
    </location>
</feature>
<reference evidence="2" key="1">
    <citation type="journal article" date="2019" name="Environ. Microbiol.">
        <title>Fungal ecological strategies reflected in gene transcription - a case study of two litter decomposers.</title>
        <authorList>
            <person name="Barbi F."/>
            <person name="Kohler A."/>
            <person name="Barry K."/>
            <person name="Baskaran P."/>
            <person name="Daum C."/>
            <person name="Fauchery L."/>
            <person name="Ihrmark K."/>
            <person name="Kuo A."/>
            <person name="LaButti K."/>
            <person name="Lipzen A."/>
            <person name="Morin E."/>
            <person name="Grigoriev I.V."/>
            <person name="Henrissat B."/>
            <person name="Lindahl B."/>
            <person name="Martin F."/>
        </authorList>
    </citation>
    <scope>NUCLEOTIDE SEQUENCE</scope>
    <source>
        <strain evidence="2">JB14</strain>
    </source>
</reference>
<dbReference type="OrthoDB" id="2918587at2759"/>
<feature type="compositionally biased region" description="Low complexity" evidence="1">
    <location>
        <begin position="460"/>
        <end position="471"/>
    </location>
</feature>
<feature type="compositionally biased region" description="Polar residues" evidence="1">
    <location>
        <begin position="318"/>
        <end position="330"/>
    </location>
</feature>
<feature type="region of interest" description="Disordered" evidence="1">
    <location>
        <begin position="547"/>
        <end position="638"/>
    </location>
</feature>
<feature type="region of interest" description="Disordered" evidence="1">
    <location>
        <begin position="306"/>
        <end position="330"/>
    </location>
</feature>
<proteinExistence type="predicted"/>
<feature type="compositionally biased region" description="Basic and acidic residues" evidence="1">
    <location>
        <begin position="563"/>
        <end position="573"/>
    </location>
</feature>
<feature type="compositionally biased region" description="Polar residues" evidence="1">
    <location>
        <begin position="578"/>
        <end position="589"/>
    </location>
</feature>
<feature type="compositionally biased region" description="Polar residues" evidence="1">
    <location>
        <begin position="478"/>
        <end position="488"/>
    </location>
</feature>
<keyword evidence="3" id="KW-1185">Reference proteome</keyword>
<sequence length="735" mass="81095">MDPTHILRFSRKLFPYDDRERRSQCFDFTEFRSSKKPPDSLGQPGDVFFNTNELALHVRFGGSNGWSKPWDGSFKNRIPHPQFENRYLWIEKGRKRLEFRSNAIIQKNLFMVSTFPNLLQSLVTPEAKLRPEPGLQSNLGKRKTLAGGVDTDADGVQIGKRGRISVVEQPPGIPGSLSASMNERIFEQPRNQIDGAASSYASRSGAVIGFKQNLSMENDSRLVPNPLAEKLETENNATVASESPKCHNARVTTTSSQLILASTQTSPRTTSPDVPNIITLSEPETRDLESELSELSDLTSDDEFDELLMDEDPGPSFNHKSQPQQNQASANMIHNQSTNASQPAVFTSVQSSSSASAVGVQVVRTQLKAADVKKPPIIIEDSDSEDNNHEVETRKLPSVPERSVAVPGPSHLTNRTTCIVSPELRKAQSSDEPAQIIDLTLIEDEGQESRANLVEPRLQRIPIPSSSGSRSAMGLTKSKPSFTSSPNHNSHRHQSQPKSPSRFFRATSTVTGTGKSVVDAINLDGVDDESDGSEILNLTLEEYQAGIHASQSPSRMGRKGKAKERDIGIEKNSRPLIDSTSNSTQTPTKSKVRNRTQDDQSHIATPSQASSHLRVGATPSSSSDPSQPKGGFTNPVQADGLRNWHLGLLYRKFRSDNKSQTPLMVYCACCKDEVTSSQTEPKTPPVVFLSNAVCHMLQHVRDMHSESAQYQLVVGMSREEVELQIQEDRQKRRCK</sequence>
<gene>
    <name evidence="2" type="ORF">BT96DRAFT_918852</name>
</gene>
<name>A0A6A4HT98_9AGAR</name>
<dbReference type="AlphaFoldDB" id="A0A6A4HT98"/>
<accession>A0A6A4HT98</accession>
<dbReference type="EMBL" id="ML769446">
    <property type="protein sequence ID" value="KAE9401386.1"/>
    <property type="molecule type" value="Genomic_DNA"/>
</dbReference>
<feature type="compositionally biased region" description="Polar residues" evidence="1">
    <location>
        <begin position="261"/>
        <end position="273"/>
    </location>
</feature>
<feature type="region of interest" description="Disordered" evidence="1">
    <location>
        <begin position="133"/>
        <end position="154"/>
    </location>
</feature>
<feature type="region of interest" description="Disordered" evidence="1">
    <location>
        <begin position="378"/>
        <end position="417"/>
    </location>
</feature>
<evidence type="ECO:0000313" key="3">
    <source>
        <dbReference type="Proteomes" id="UP000799118"/>
    </source>
</evidence>
<protein>
    <submittedName>
        <fullName evidence="2">Uncharacterized protein</fullName>
    </submittedName>
</protein>
<feature type="region of interest" description="Disordered" evidence="1">
    <location>
        <begin position="261"/>
        <end position="287"/>
    </location>
</feature>